<feature type="transmembrane region" description="Helical" evidence="1">
    <location>
        <begin position="21"/>
        <end position="38"/>
    </location>
</feature>
<name>A0A2W7QG25_9RHOB</name>
<organism evidence="2 3">
    <name type="scientific">Roseinatronobacter thiooxidans</name>
    <dbReference type="NCBI Taxonomy" id="121821"/>
    <lineage>
        <taxon>Bacteria</taxon>
        <taxon>Pseudomonadati</taxon>
        <taxon>Pseudomonadota</taxon>
        <taxon>Alphaproteobacteria</taxon>
        <taxon>Rhodobacterales</taxon>
        <taxon>Paracoccaceae</taxon>
        <taxon>Roseinatronobacter</taxon>
    </lineage>
</organism>
<proteinExistence type="predicted"/>
<feature type="transmembrane region" description="Helical" evidence="1">
    <location>
        <begin position="156"/>
        <end position="173"/>
    </location>
</feature>
<keyword evidence="1" id="KW-0812">Transmembrane</keyword>
<gene>
    <name evidence="2" type="ORF">LY56_00742</name>
</gene>
<feature type="transmembrane region" description="Helical" evidence="1">
    <location>
        <begin position="179"/>
        <end position="201"/>
    </location>
</feature>
<feature type="transmembrane region" description="Helical" evidence="1">
    <location>
        <begin position="71"/>
        <end position="89"/>
    </location>
</feature>
<sequence>MLQEQVIAYCERTDFAYWGEPVNAVTNAAFVIAAALVWRQTAGLPLARAMAVVLAAIGLGSFLWHTHATQWAGLADVLPILGFILLYLFAATRDYFRVSGLAALGVTLLFFPYAAGFGWAVSLVLPGMGANALYLSVAVLIAGYGLWLNDRDTGKGLLIGAGLLVVSLGFRMADDAVCAIFPIGTHFMWHLVNAVMLGWMIRKHSPRAVWLFSGLSVYRVSLWTHTRTPPAFKFCRFLTRAVAAVGRMMRRSGSLKKAIATA</sequence>
<feature type="transmembrane region" description="Helical" evidence="1">
    <location>
        <begin position="131"/>
        <end position="149"/>
    </location>
</feature>
<dbReference type="AlphaFoldDB" id="A0A2W7QG25"/>
<feature type="transmembrane region" description="Helical" evidence="1">
    <location>
        <begin position="101"/>
        <end position="125"/>
    </location>
</feature>
<feature type="transmembrane region" description="Helical" evidence="1">
    <location>
        <begin position="45"/>
        <end position="65"/>
    </location>
</feature>
<keyword evidence="1" id="KW-0472">Membrane</keyword>
<evidence type="ECO:0000313" key="2">
    <source>
        <dbReference type="EMBL" id="PZX47444.1"/>
    </source>
</evidence>
<comment type="caution">
    <text evidence="2">The sequence shown here is derived from an EMBL/GenBank/DDBJ whole genome shotgun (WGS) entry which is preliminary data.</text>
</comment>
<evidence type="ECO:0000313" key="3">
    <source>
        <dbReference type="Proteomes" id="UP000249364"/>
    </source>
</evidence>
<dbReference type="EMBL" id="QKZQ01000002">
    <property type="protein sequence ID" value="PZX47444.1"/>
    <property type="molecule type" value="Genomic_DNA"/>
</dbReference>
<dbReference type="OrthoDB" id="277121at2"/>
<protein>
    <submittedName>
        <fullName evidence="2">Ceramidase</fullName>
    </submittedName>
</protein>
<accession>A0A2W7QG25</accession>
<keyword evidence="3" id="KW-1185">Reference proteome</keyword>
<reference evidence="2 3" key="1">
    <citation type="submission" date="2018-06" db="EMBL/GenBank/DDBJ databases">
        <title>Genomic Encyclopedia of Archaeal and Bacterial Type Strains, Phase II (KMG-II): from individual species to whole genera.</title>
        <authorList>
            <person name="Goeker M."/>
        </authorList>
    </citation>
    <scope>NUCLEOTIDE SEQUENCE [LARGE SCALE GENOMIC DNA]</scope>
    <source>
        <strain evidence="2 3">DSM 13087</strain>
    </source>
</reference>
<dbReference type="Proteomes" id="UP000249364">
    <property type="component" value="Unassembled WGS sequence"/>
</dbReference>
<evidence type="ECO:0000256" key="1">
    <source>
        <dbReference type="SAM" id="Phobius"/>
    </source>
</evidence>
<dbReference type="RefSeq" id="WP_111361129.1">
    <property type="nucleotide sequence ID" value="NZ_QKZQ01000002.1"/>
</dbReference>
<keyword evidence="1" id="KW-1133">Transmembrane helix</keyword>